<comment type="caution">
    <text evidence="14">The sequence shown here is derived from an EMBL/GenBank/DDBJ whole genome shotgun (WGS) entry which is preliminary data.</text>
</comment>
<evidence type="ECO:0000256" key="3">
    <source>
        <dbReference type="ARBA" id="ARBA00022490"/>
    </source>
</evidence>
<proteinExistence type="inferred from homology"/>
<comment type="subcellular location">
    <subcellularLocation>
        <location evidence="1 10">Cytoplasm</location>
    </subcellularLocation>
</comment>
<evidence type="ECO:0000259" key="13">
    <source>
        <dbReference type="SMART" id="SM01016"/>
    </source>
</evidence>
<dbReference type="Gene3D" id="1.10.730.10">
    <property type="entry name" value="Isoleucyl-tRNA Synthetase, Domain 1"/>
    <property type="match status" value="1"/>
</dbReference>
<dbReference type="PRINTS" id="PR01038">
    <property type="entry name" value="TRNASYNTHARG"/>
</dbReference>
<dbReference type="InterPro" id="IPR014729">
    <property type="entry name" value="Rossmann-like_a/b/a_fold"/>
</dbReference>
<dbReference type="FunFam" id="3.40.50.620:FF:000116">
    <property type="entry name" value="Arginine--tRNA ligase"/>
    <property type="match status" value="1"/>
</dbReference>
<reference evidence="15" key="1">
    <citation type="submission" date="2017-06" db="EMBL/GenBank/DDBJ databases">
        <title>Genome analysis of Fimbriiglobus ruber SP5, the first member of the order Planctomycetales with confirmed chitinolytic capability.</title>
        <authorList>
            <person name="Ravin N.V."/>
            <person name="Rakitin A.L."/>
            <person name="Ivanova A.A."/>
            <person name="Beletsky A.V."/>
            <person name="Kulichevskaya I.S."/>
            <person name="Mardanov A.V."/>
            <person name="Dedysh S.N."/>
        </authorList>
    </citation>
    <scope>NUCLEOTIDE SEQUENCE [LARGE SCALE GENOMIC DNA]</scope>
    <source>
        <strain evidence="15">SP5</strain>
    </source>
</reference>
<evidence type="ECO:0000259" key="12">
    <source>
        <dbReference type="SMART" id="SM00836"/>
    </source>
</evidence>
<evidence type="ECO:0000256" key="7">
    <source>
        <dbReference type="ARBA" id="ARBA00022917"/>
    </source>
</evidence>
<keyword evidence="8 10" id="KW-0030">Aminoacyl-tRNA synthetase</keyword>
<keyword evidence="4 10" id="KW-0436">Ligase</keyword>
<dbReference type="PROSITE" id="PS00178">
    <property type="entry name" value="AA_TRNA_LIGASE_I"/>
    <property type="match status" value="1"/>
</dbReference>
<dbReference type="InterPro" id="IPR036695">
    <property type="entry name" value="Arg-tRNA-synth_N_sf"/>
</dbReference>
<dbReference type="GO" id="GO:0005737">
    <property type="term" value="C:cytoplasm"/>
    <property type="evidence" value="ECO:0007669"/>
    <property type="project" value="UniProtKB-SubCell"/>
</dbReference>
<keyword evidence="7 10" id="KW-0648">Protein biosynthesis</keyword>
<dbReference type="Proteomes" id="UP000214646">
    <property type="component" value="Unassembled WGS sequence"/>
</dbReference>
<accession>A0A225D4Y3</accession>
<dbReference type="PANTHER" id="PTHR11956:SF5">
    <property type="entry name" value="ARGININE--TRNA LIGASE, CYTOPLASMIC"/>
    <property type="match status" value="1"/>
</dbReference>
<comment type="similarity">
    <text evidence="2 10 11">Belongs to the class-I aminoacyl-tRNA synthetase family.</text>
</comment>
<evidence type="ECO:0000256" key="4">
    <source>
        <dbReference type="ARBA" id="ARBA00022598"/>
    </source>
</evidence>
<dbReference type="Pfam" id="PF05746">
    <property type="entry name" value="DALR_1"/>
    <property type="match status" value="1"/>
</dbReference>
<protein>
    <recommendedName>
        <fullName evidence="10">Arginine--tRNA ligase</fullName>
        <ecNumber evidence="10">6.1.1.19</ecNumber>
    </recommendedName>
    <alternativeName>
        <fullName evidence="10">Arginyl-tRNA synthetase</fullName>
        <shortName evidence="10">ArgRS</shortName>
    </alternativeName>
</protein>
<evidence type="ECO:0000256" key="2">
    <source>
        <dbReference type="ARBA" id="ARBA00005594"/>
    </source>
</evidence>
<dbReference type="InterPro" id="IPR001278">
    <property type="entry name" value="Arg-tRNA-ligase"/>
</dbReference>
<dbReference type="SMART" id="SM00836">
    <property type="entry name" value="DALR_1"/>
    <property type="match status" value="1"/>
</dbReference>
<evidence type="ECO:0000313" key="14">
    <source>
        <dbReference type="EMBL" id="OWK36640.1"/>
    </source>
</evidence>
<keyword evidence="3 10" id="KW-0963">Cytoplasm</keyword>
<evidence type="ECO:0000256" key="1">
    <source>
        <dbReference type="ARBA" id="ARBA00004496"/>
    </source>
</evidence>
<dbReference type="FunFam" id="1.10.730.10:FF:000008">
    <property type="entry name" value="Arginine--tRNA ligase"/>
    <property type="match status" value="1"/>
</dbReference>
<dbReference type="NCBIfam" id="TIGR00456">
    <property type="entry name" value="argS"/>
    <property type="match status" value="1"/>
</dbReference>
<sequence length="639" mass="71228">MTFPIKSNLPQPTRVYRVGLLVDAAELRGCVDMNLLAEVRKLFAPVLAGFVPDPAQVPDYLDMIKPAANADHGDYQANFAMRLAKVQGKKPPELAKAVVAALPPNDVFESVTVAGPGFINLKLKADWLAAQVRAMAADARLGVAPAESPRKYVIDYSGPNVAKPLHVGHLRSTIIGDALVRLLRFLGHEVIGDNHLGDWGTQFGILLYGYKNHRDEAAFHADPVRELARLYILVRGLFKKEDDEDDEATADDPVKEACRLETAKLHAGDPENVALWKQFMPACLEMLRPIYDRIGVKIDHALGESFYNPMLPGVVEDMLAKGIAVESHGAVVIPNAKGVIPKTEEEQQKEEPPALIRKRDGAYTYTTTDLATIKYRTETWCPNTMLYVVDTRQALHFKTIFAQARRWGYEATEFQHVMFGSILGEDRKPFQTRKGGVAELGDLIDMAVQLALKKYEESYADRKAHGHDVPELTDDVKRDIAEAVGIGAVKYADLSGNRTSDYIFSYDKMLATEGNTGTYMQYAYARCRAIFRKGQIDETRFRTTPPAIVVTHPAERALCLQLLKFEETLQSAATEYLPHYVTGYLWDLAKTFSGLFENCPVLTAETPELRDSRLLLVDLTGRVIHKALDLLGIRTVERM</sequence>
<dbReference type="EC" id="6.1.1.19" evidence="10"/>
<dbReference type="Pfam" id="PF03485">
    <property type="entry name" value="Arg_tRNA_synt_N"/>
    <property type="match status" value="1"/>
</dbReference>
<dbReference type="PANTHER" id="PTHR11956">
    <property type="entry name" value="ARGINYL-TRNA SYNTHETASE"/>
    <property type="match status" value="1"/>
</dbReference>
<dbReference type="InterPro" id="IPR001412">
    <property type="entry name" value="aa-tRNA-synth_I_CS"/>
</dbReference>
<feature type="domain" description="Arginyl tRNA synthetase N-terminal" evidence="13">
    <location>
        <begin position="37"/>
        <end position="123"/>
    </location>
</feature>
<dbReference type="InterPro" id="IPR008909">
    <property type="entry name" value="DALR_anticod-bd"/>
</dbReference>
<dbReference type="Pfam" id="PF00750">
    <property type="entry name" value="tRNA-synt_1d"/>
    <property type="match status" value="1"/>
</dbReference>
<evidence type="ECO:0000256" key="8">
    <source>
        <dbReference type="ARBA" id="ARBA00023146"/>
    </source>
</evidence>
<dbReference type="Gene3D" id="3.30.1360.70">
    <property type="entry name" value="Arginyl tRNA synthetase N-terminal domain"/>
    <property type="match status" value="1"/>
</dbReference>
<dbReference type="InterPro" id="IPR009080">
    <property type="entry name" value="tRNAsynth_Ia_anticodon-bd"/>
</dbReference>
<name>A0A225D4Y3_9BACT</name>
<feature type="short sequence motif" description="'HIGH' region" evidence="10">
    <location>
        <begin position="159"/>
        <end position="169"/>
    </location>
</feature>
<dbReference type="GO" id="GO:0006420">
    <property type="term" value="P:arginyl-tRNA aminoacylation"/>
    <property type="evidence" value="ECO:0007669"/>
    <property type="project" value="UniProtKB-UniRule"/>
</dbReference>
<keyword evidence="15" id="KW-1185">Reference proteome</keyword>
<dbReference type="CDD" id="cd07956">
    <property type="entry name" value="Anticodon_Ia_Arg"/>
    <property type="match status" value="1"/>
</dbReference>
<dbReference type="SUPFAM" id="SSF55190">
    <property type="entry name" value="Arginyl-tRNA synthetase (ArgRS), N-terminal 'additional' domain"/>
    <property type="match status" value="1"/>
</dbReference>
<dbReference type="EMBL" id="NIDE01000017">
    <property type="protein sequence ID" value="OWK36640.1"/>
    <property type="molecule type" value="Genomic_DNA"/>
</dbReference>
<dbReference type="SMART" id="SM01016">
    <property type="entry name" value="Arg_tRNA_synt_N"/>
    <property type="match status" value="1"/>
</dbReference>
<keyword evidence="6 10" id="KW-0067">ATP-binding</keyword>
<feature type="domain" description="DALR anticodon binding" evidence="12">
    <location>
        <begin position="520"/>
        <end position="639"/>
    </location>
</feature>
<evidence type="ECO:0000256" key="5">
    <source>
        <dbReference type="ARBA" id="ARBA00022741"/>
    </source>
</evidence>
<dbReference type="GO" id="GO:0005524">
    <property type="term" value="F:ATP binding"/>
    <property type="evidence" value="ECO:0007669"/>
    <property type="project" value="UniProtKB-UniRule"/>
</dbReference>
<dbReference type="InterPro" id="IPR005148">
    <property type="entry name" value="Arg-tRNA-synth_N"/>
</dbReference>
<dbReference type="AlphaFoldDB" id="A0A225D4Y3"/>
<evidence type="ECO:0000256" key="11">
    <source>
        <dbReference type="RuleBase" id="RU363038"/>
    </source>
</evidence>
<comment type="subunit">
    <text evidence="10">Monomer.</text>
</comment>
<evidence type="ECO:0000256" key="9">
    <source>
        <dbReference type="ARBA" id="ARBA00049339"/>
    </source>
</evidence>
<dbReference type="HAMAP" id="MF_00123">
    <property type="entry name" value="Arg_tRNA_synth"/>
    <property type="match status" value="1"/>
</dbReference>
<evidence type="ECO:0000256" key="6">
    <source>
        <dbReference type="ARBA" id="ARBA00022840"/>
    </source>
</evidence>
<evidence type="ECO:0000256" key="10">
    <source>
        <dbReference type="HAMAP-Rule" id="MF_00123"/>
    </source>
</evidence>
<comment type="catalytic activity">
    <reaction evidence="9 10">
        <text>tRNA(Arg) + L-arginine + ATP = L-arginyl-tRNA(Arg) + AMP + diphosphate</text>
        <dbReference type="Rhea" id="RHEA:20301"/>
        <dbReference type="Rhea" id="RHEA-COMP:9658"/>
        <dbReference type="Rhea" id="RHEA-COMP:9673"/>
        <dbReference type="ChEBI" id="CHEBI:30616"/>
        <dbReference type="ChEBI" id="CHEBI:32682"/>
        <dbReference type="ChEBI" id="CHEBI:33019"/>
        <dbReference type="ChEBI" id="CHEBI:78442"/>
        <dbReference type="ChEBI" id="CHEBI:78513"/>
        <dbReference type="ChEBI" id="CHEBI:456215"/>
        <dbReference type="EC" id="6.1.1.19"/>
    </reaction>
</comment>
<dbReference type="InterPro" id="IPR035684">
    <property type="entry name" value="ArgRS_core"/>
</dbReference>
<organism evidence="14 15">
    <name type="scientific">Fimbriiglobus ruber</name>
    <dbReference type="NCBI Taxonomy" id="1908690"/>
    <lineage>
        <taxon>Bacteria</taxon>
        <taxon>Pseudomonadati</taxon>
        <taxon>Planctomycetota</taxon>
        <taxon>Planctomycetia</taxon>
        <taxon>Gemmatales</taxon>
        <taxon>Gemmataceae</taxon>
        <taxon>Fimbriiglobus</taxon>
    </lineage>
</organism>
<evidence type="ECO:0000313" key="15">
    <source>
        <dbReference type="Proteomes" id="UP000214646"/>
    </source>
</evidence>
<dbReference type="SUPFAM" id="SSF47323">
    <property type="entry name" value="Anticodon-binding domain of a subclass of class I aminoacyl-tRNA synthetases"/>
    <property type="match status" value="1"/>
</dbReference>
<keyword evidence="5 10" id="KW-0547">Nucleotide-binding</keyword>
<dbReference type="SUPFAM" id="SSF52374">
    <property type="entry name" value="Nucleotidylyl transferase"/>
    <property type="match status" value="1"/>
</dbReference>
<dbReference type="Gene3D" id="3.40.50.620">
    <property type="entry name" value="HUPs"/>
    <property type="match status" value="1"/>
</dbReference>
<dbReference type="GO" id="GO:0004814">
    <property type="term" value="F:arginine-tRNA ligase activity"/>
    <property type="evidence" value="ECO:0007669"/>
    <property type="project" value="UniProtKB-UniRule"/>
</dbReference>
<gene>
    <name evidence="10" type="primary">argS</name>
    <name evidence="14" type="ORF">FRUB_09203</name>
</gene>